<dbReference type="EMBL" id="JBHUOJ010000008">
    <property type="protein sequence ID" value="MFD2832473.1"/>
    <property type="molecule type" value="Genomic_DNA"/>
</dbReference>
<dbReference type="PANTHER" id="PTHR42693:SF53">
    <property type="entry name" value="ENDO-4-O-SULFATASE"/>
    <property type="match status" value="1"/>
</dbReference>
<evidence type="ECO:0000256" key="1">
    <source>
        <dbReference type="ARBA" id="ARBA00008779"/>
    </source>
</evidence>
<dbReference type="CDD" id="cd16034">
    <property type="entry name" value="sulfatase_like"/>
    <property type="match status" value="1"/>
</dbReference>
<dbReference type="PROSITE" id="PS51257">
    <property type="entry name" value="PROKAR_LIPOPROTEIN"/>
    <property type="match status" value="1"/>
</dbReference>
<dbReference type="Gene3D" id="3.40.720.10">
    <property type="entry name" value="Alkaline Phosphatase, subunit A"/>
    <property type="match status" value="1"/>
</dbReference>
<dbReference type="InterPro" id="IPR000917">
    <property type="entry name" value="Sulfatase_N"/>
</dbReference>
<proteinExistence type="inferred from homology"/>
<evidence type="ECO:0000256" key="2">
    <source>
        <dbReference type="ARBA" id="ARBA00022801"/>
    </source>
</evidence>
<dbReference type="Gene3D" id="3.30.1120.10">
    <property type="match status" value="1"/>
</dbReference>
<reference evidence="5" key="1">
    <citation type="journal article" date="2019" name="Int. J. Syst. Evol. Microbiol.">
        <title>The Global Catalogue of Microorganisms (GCM) 10K type strain sequencing project: providing services to taxonomists for standard genome sequencing and annotation.</title>
        <authorList>
            <consortium name="The Broad Institute Genomics Platform"/>
            <consortium name="The Broad Institute Genome Sequencing Center for Infectious Disease"/>
            <person name="Wu L."/>
            <person name="Ma J."/>
        </authorList>
    </citation>
    <scope>NUCLEOTIDE SEQUENCE [LARGE SCALE GENOMIC DNA]</scope>
    <source>
        <strain evidence="5">KCTC 52925</strain>
    </source>
</reference>
<dbReference type="SUPFAM" id="SSF53649">
    <property type="entry name" value="Alkaline phosphatase-like"/>
    <property type="match status" value="1"/>
</dbReference>
<dbReference type="Proteomes" id="UP001597438">
    <property type="component" value="Unassembled WGS sequence"/>
</dbReference>
<sequence length="531" mass="60627">MRYTLKYSYALVCLFIVGFLGCNSAKSQKKELDNKIVKPNVIIIYPDQLRRYSAGFWSEPEYRDEVIGKPDPAITPTIDELAKNGVVFTRAIANYPLCSPSRGMLLSGMYPEQNGIWNNARIGRDDDLKEDITSITNLFHNEGYDIGYFGKAHYIKPVPEFNEQGDYVGTQEDPGGHYVNDYDTYVPPGIDRHDIDYYYQVLKDQHTNPLVYSNDPAVVDGNEDGELYQPHEFSTKIESETIIEYLKNNRNQRNADNPFFMLWSINPPHSPWDDANTDMEEYHKHYDTDKYPSIDSSLVVRPNADIEVASYARNYFANVTSIDKYIGRVLSQLEEMNVLDNTIVIFTADHGEMMGSHGLTDKNVLYTEAMAVPFIVHWPKGLKPGKTDVLLGSPDIYPTVASLAGLKEQTPEAVEGKDLSAFAANPQKNDTKPESILLMLGNSRGLQTKRYTLVLRENKKQWDEQDGTKIAEAYIFDNKKDPYQTEKVPFEERPELSAKLLKELAIKLKEANDPWFQKKKYKDLIPYAKTK</sequence>
<organism evidence="4 5">
    <name type="scientific">Christiangramia antarctica</name>
    <dbReference type="NCBI Taxonomy" id="2058158"/>
    <lineage>
        <taxon>Bacteria</taxon>
        <taxon>Pseudomonadati</taxon>
        <taxon>Bacteroidota</taxon>
        <taxon>Flavobacteriia</taxon>
        <taxon>Flavobacteriales</taxon>
        <taxon>Flavobacteriaceae</taxon>
        <taxon>Christiangramia</taxon>
    </lineage>
</organism>
<comment type="similarity">
    <text evidence="1">Belongs to the sulfatase family.</text>
</comment>
<keyword evidence="5" id="KW-1185">Reference proteome</keyword>
<keyword evidence="2" id="KW-0378">Hydrolase</keyword>
<feature type="domain" description="Sulfatase N-terminal" evidence="3">
    <location>
        <begin position="39"/>
        <end position="405"/>
    </location>
</feature>
<evidence type="ECO:0000259" key="3">
    <source>
        <dbReference type="Pfam" id="PF00884"/>
    </source>
</evidence>
<accession>A0ABW5X1P9</accession>
<evidence type="ECO:0000313" key="5">
    <source>
        <dbReference type="Proteomes" id="UP001597438"/>
    </source>
</evidence>
<dbReference type="PANTHER" id="PTHR42693">
    <property type="entry name" value="ARYLSULFATASE FAMILY MEMBER"/>
    <property type="match status" value="1"/>
</dbReference>
<comment type="caution">
    <text evidence="4">The sequence shown here is derived from an EMBL/GenBank/DDBJ whole genome shotgun (WGS) entry which is preliminary data.</text>
</comment>
<evidence type="ECO:0000313" key="4">
    <source>
        <dbReference type="EMBL" id="MFD2832473.1"/>
    </source>
</evidence>
<protein>
    <submittedName>
        <fullName evidence="4">Sulfatase</fullName>
    </submittedName>
</protein>
<dbReference type="Pfam" id="PF00884">
    <property type="entry name" value="Sulfatase"/>
    <property type="match status" value="1"/>
</dbReference>
<name>A0ABW5X1P9_9FLAO</name>
<dbReference type="InterPro" id="IPR050738">
    <property type="entry name" value="Sulfatase"/>
</dbReference>
<gene>
    <name evidence="4" type="ORF">ACFSYS_04180</name>
</gene>
<dbReference type="RefSeq" id="WP_251741987.1">
    <property type="nucleotide sequence ID" value="NZ_JBHUOJ010000008.1"/>
</dbReference>
<dbReference type="InterPro" id="IPR017850">
    <property type="entry name" value="Alkaline_phosphatase_core_sf"/>
</dbReference>